<evidence type="ECO:0000313" key="2">
    <source>
        <dbReference type="Proteomes" id="UP001575652"/>
    </source>
</evidence>
<accession>A0ABV4UQL3</accession>
<dbReference type="Pfam" id="PF09344">
    <property type="entry name" value="Cas_CT1975"/>
    <property type="match status" value="1"/>
</dbReference>
<keyword evidence="2" id="KW-1185">Reference proteome</keyword>
<protein>
    <submittedName>
        <fullName evidence="1">Type I-E CRISPR-associated protein Cas7/Cse4/CasC</fullName>
    </submittedName>
</protein>
<organism evidence="1 2">
    <name type="scientific">Arthrobacter halodurans</name>
    <dbReference type="NCBI Taxonomy" id="516699"/>
    <lineage>
        <taxon>Bacteria</taxon>
        <taxon>Bacillati</taxon>
        <taxon>Actinomycetota</taxon>
        <taxon>Actinomycetes</taxon>
        <taxon>Micrococcales</taxon>
        <taxon>Micrococcaceae</taxon>
        <taxon>Arthrobacter</taxon>
    </lineage>
</organism>
<dbReference type="InterPro" id="IPR010148">
    <property type="entry name" value="CRISPR-assoc_prot_CT1975"/>
</dbReference>
<sequence length="307" mass="32364">MRYLTLHIITPALWSDLDRNDPGAPRRETVAGAVREVLSGESLERGIRAQFEDASAVGERVGPANEGNAREDNLFDTEKHARSTDTSLSATNIETAAATIAGPRAGTFSGGERTGSLAAASFGRTYSDAPDQSTVPAIAVSPAVSTHQPDPEPRGSTFSSTFTSGVFYRSVTIDRTQLHANWSPAGPGDAAGELAAMVMALVYAVPACDRSENRPFTSAPLLVLAEEQHQPFAYSFDPPVRAAELGGYGGPTLASLRRQRETALRLRSHNFGLAAVAGTADGLAHLQATEGPLQSLVDTVVDGILKH</sequence>
<proteinExistence type="predicted"/>
<name>A0ABV4UQL3_9MICC</name>
<evidence type="ECO:0000313" key="1">
    <source>
        <dbReference type="EMBL" id="MFB0835712.1"/>
    </source>
</evidence>
<reference evidence="1 2" key="1">
    <citation type="submission" date="2024-09" db="EMBL/GenBank/DDBJ databases">
        <authorList>
            <person name="Salinas-Garcia M.A."/>
            <person name="Prieme A."/>
        </authorList>
    </citation>
    <scope>NUCLEOTIDE SEQUENCE [LARGE SCALE GENOMIC DNA]</scope>
    <source>
        <strain evidence="1 2">DSM 21081</strain>
    </source>
</reference>
<dbReference type="Proteomes" id="UP001575652">
    <property type="component" value="Unassembled WGS sequence"/>
</dbReference>
<dbReference type="RefSeq" id="WP_373972888.1">
    <property type="nucleotide sequence ID" value="NZ_JBHDLJ010000013.1"/>
</dbReference>
<comment type="caution">
    <text evidence="1">The sequence shown here is derived from an EMBL/GenBank/DDBJ whole genome shotgun (WGS) entry which is preliminary data.</text>
</comment>
<dbReference type="EMBL" id="JBHDLJ010000013">
    <property type="protein sequence ID" value="MFB0835712.1"/>
    <property type="molecule type" value="Genomic_DNA"/>
</dbReference>
<gene>
    <name evidence="1" type="ORF">ACETWP_14060</name>
</gene>